<comment type="subcellular location">
    <subcellularLocation>
        <location evidence="1">Secreted</location>
    </subcellularLocation>
</comment>
<dbReference type="EMBL" id="CP041185">
    <property type="protein sequence ID" value="QDG73704.1"/>
    <property type="molecule type" value="Genomic_DNA"/>
</dbReference>
<dbReference type="PANTHER" id="PTHR12338">
    <property type="entry name" value="AUTOTRANSPORTER"/>
    <property type="match status" value="1"/>
</dbReference>
<name>A0A4Y6RMN4_9BURK</name>
<dbReference type="PANTHER" id="PTHR12338:SF8">
    <property type="entry name" value="HEME_HEMOPEXIN-BINDING PROTEIN"/>
    <property type="match status" value="1"/>
</dbReference>
<gene>
    <name evidence="6" type="ORF">FJQ89_27185</name>
</gene>
<feature type="region of interest" description="Disordered" evidence="4">
    <location>
        <begin position="1"/>
        <end position="20"/>
    </location>
</feature>
<proteinExistence type="predicted"/>
<evidence type="ECO:0000313" key="6">
    <source>
        <dbReference type="EMBL" id="QDG73704.1"/>
    </source>
</evidence>
<accession>A0A4Y6RMN4</accession>
<evidence type="ECO:0000313" key="7">
    <source>
        <dbReference type="Proteomes" id="UP000316665"/>
    </source>
</evidence>
<protein>
    <submittedName>
        <fullName evidence="6">Filamentous hemagglutinin N-terminal domain-containing protein</fullName>
    </submittedName>
</protein>
<sequence length="2224" mass="223906">MADIAISTDSPAARGAGGSARGYSVYKISTRIDCMHRHGSLNHIYRLVWSHVLNAWVAVAETSRGRGKGGRRKLAAAAAAMAALALGGPACAGPTGGQVVAGSASITQSGATTTIQQTSQQAALNWASFNVGSKETVNFVQPSASALAVNRILDSNGSQILGRLNANGQVYLINPNGILFGRTAQVNVGALVASTLDVDTASLAGNKHVFSGNGGGSIVNEGTIRAADGGYVALVSAKISNSGTIAAHAGSVLMGAGSQVTLDLGGPVKLQVTQGALDTLIDNGGAIRADGGQVYLTAKAAGELAASVINNTGVIEAHTLATGEKGQIVLLGDMKKGNLHVAGVLDASAPQGGDGGFIETSANQVDIGAVRVTTAAPRGKTGTWLIDPNDFTVAASGGNMTGADVSNALASNNFSIMTTSMGTTGGLGDIYVNDAVNWSANKLTLTAERNININANLNATGTASLAYQYGQATADGAGSGYQVAAGVAVNIPAASAFTWQKGSAGAVKNLVLDNGKVRFGSGQEDSFTSDGLLKTPFYFDNTSPGRNGWFQLTLGRPFDFAVAAGGNGGSAWNNNGQVLTTDRFNGGFPGMDDDFPGMPTGGSYSSALSNRTLNIAGYREGLGTIVTTGTLNFSSLNQSASIAHTYILKAGDAFVNMDSRLTNLSNAPLTNVRMWLGTGDDFIGNSDRNFKIKGNIVSGAFAQLTDSNTASNAIMVTETNSITSGSAVLFYSTTAGVDTVHSNCCFFSNAVNQNPRGASVASGPTDGSYAMFLRAADLAPGQSGGLSVYYAAAPVAQLKDAIVSVDNAAGNASKPVYVRLTPGSSVYGDLPVFNYALYDALSGGTLISDAGASGTVSWLGAPTATSSAGVYTISYNTGLVLGKTGYTLTPGGPVYWTVTPRPLNVAVTKTYDGSSTFNSGFVLSGLVNGDSAPTVAGSATVGSRNAGRYSSFDSSTLSLSNSNYVLNASGVSASIDPRPIMVAADAKSKVYGNVDPNLTYQVTKGALVEGDSLSGALRRVAGENVGSYTIDASALANGNYVVTAHNGALSIDARPITVTADAKSKVYGNVDPGLTYQVTQGSLVAGDSLSGVLRRAAGENVGSYTIDASALANGNYVVTAHNGALSIDARPITVTADAKSKVYGNVDPGLTYQVTQGSLVAGDSLGGVLRRAAGENVGSYTIDASALANGNYVVTAYNGALSIAARPITVTADAKSKVYGNVDPGLTYQVTQGSLVAGDSLGGVLRRAAGENVGSYTIDASALANGNYVVTAYNGALSIAARPITVTADAKSKVYGNVDPGLTYQVTQGSLVAGDSLGGVLRRAAGENVGSYTIDASALANGNYVVTAHNGALSIDARPITVTADAKSKVYGNVDPGLTYQVTQGSLVAGDSLSGVLRRAAGENVGSYTIDASALANGNYVVTAHNGALSIDARPITVTADAKSKVYGNVDPGLTYQVTQGSLVAGDSLGGVLRRAAGENVGSYTIDASALANGNYVVTAHNGALSIDARPITVTADAKSKVYGNVDPGLTYQVTQGSLVAGDSLGGVLRRAAGENVGSYTIDASALANGNYVVTAHNGALSIAARPITVTADAKSKVYGNVDPGLTYQVTQGSLVAGDSLGGVLRRAAGENVGSYTIDASALANGNYVVTAHNGALSIDARPITVTADAKSKVYGNVDPGLTYQVTQGSLVAGDSLGGVLRRAAGENVGSYTIDASALANGNYVVTAHNGALSIDARPITVTADAKSKVYGNVDPGLTYQVTQGSLVAGDSLGGVLRRAAGENVGSYTIDASALANGNYVVTAHNGALSIDARPITVTADAKSKVYGNVDPGLTYQVTQGSLVAGDSLNGVLRRAAGENVGSYTIDASALANGNYVVTAHNGALSIDARPITVTADAKSKVYGNVDPGLTYQVTQGSLVAGDSLGGVLRRAAGENVGSYTIDASALANGNYVVTAHDGALSIDARPITVTADAKSKVYGNVDPGLTYQVTQGSLVAGDSLSGALRRVAGENVGSYTIDASALANGNYVVTAHNGALSIDARPITVTADAKSKVYGNVDPGLTYQVTQGSLVAGDSLGGVLRRAAGENVGSYTIDASALANGNYVVTAHNGALSIAADPGLENAIRLARRQVTTGTNDVAAGTAENAGALAVAGVAAYAVPGDGSKPDSGVNLIGGLALVPVTDAVHATPAQGGSGTPGFTRIFVVNGGINVLAAAPVDGGVAQ</sequence>
<dbReference type="InterPro" id="IPR024973">
    <property type="entry name" value="ESPR"/>
</dbReference>
<dbReference type="Pfam" id="PF18676">
    <property type="entry name" value="MBG_2"/>
    <property type="match status" value="15"/>
</dbReference>
<dbReference type="Proteomes" id="UP000316665">
    <property type="component" value="Chromosome"/>
</dbReference>
<dbReference type="InterPro" id="IPR012334">
    <property type="entry name" value="Pectin_lyas_fold"/>
</dbReference>
<dbReference type="InterPro" id="IPR011050">
    <property type="entry name" value="Pectin_lyase_fold/virulence"/>
</dbReference>
<dbReference type="KEGG" id="jas:FJQ89_27185"/>
<evidence type="ECO:0000256" key="4">
    <source>
        <dbReference type="SAM" id="MobiDB-lite"/>
    </source>
</evidence>
<dbReference type="NCBIfam" id="TIGR01901">
    <property type="entry name" value="adhes_NPXG"/>
    <property type="match status" value="1"/>
</dbReference>
<evidence type="ECO:0000256" key="2">
    <source>
        <dbReference type="ARBA" id="ARBA00022525"/>
    </source>
</evidence>
<dbReference type="InterPro" id="IPR050909">
    <property type="entry name" value="Bact_Autotransporter_VF"/>
</dbReference>
<organism evidence="6 7">
    <name type="scientific">Janthinobacterium tructae</name>
    <dbReference type="NCBI Taxonomy" id="2590869"/>
    <lineage>
        <taxon>Bacteria</taxon>
        <taxon>Pseudomonadati</taxon>
        <taxon>Pseudomonadota</taxon>
        <taxon>Betaproteobacteria</taxon>
        <taxon>Burkholderiales</taxon>
        <taxon>Oxalobacteraceae</taxon>
        <taxon>Janthinobacterium</taxon>
    </lineage>
</organism>
<keyword evidence="7" id="KW-1185">Reference proteome</keyword>
<dbReference type="SMART" id="SM00912">
    <property type="entry name" value="Haemagg_act"/>
    <property type="match status" value="1"/>
</dbReference>
<keyword evidence="2" id="KW-0964">Secreted</keyword>
<dbReference type="InterPro" id="IPR008638">
    <property type="entry name" value="FhaB/CdiA-like_TPS"/>
</dbReference>
<dbReference type="Pfam" id="PF13018">
    <property type="entry name" value="ESPR"/>
    <property type="match status" value="1"/>
</dbReference>
<evidence type="ECO:0000256" key="3">
    <source>
        <dbReference type="ARBA" id="ARBA00022729"/>
    </source>
</evidence>
<evidence type="ECO:0000259" key="5">
    <source>
        <dbReference type="SMART" id="SM00912"/>
    </source>
</evidence>
<dbReference type="Gene3D" id="2.160.20.10">
    <property type="entry name" value="Single-stranded right-handed beta-helix, Pectin lyase-like"/>
    <property type="match status" value="1"/>
</dbReference>
<feature type="domain" description="Filamentous haemagglutinin FhaB/tRNA nuclease CdiA-like TPS" evidence="5">
    <location>
        <begin position="90"/>
        <end position="202"/>
    </location>
</feature>
<dbReference type="Pfam" id="PF05860">
    <property type="entry name" value="TPS"/>
    <property type="match status" value="1"/>
</dbReference>
<reference evidence="6 7" key="1">
    <citation type="submission" date="2019-06" db="EMBL/GenBank/DDBJ databases">
        <title>Complete genome sequence of Janthinobacterium sp. SNU WT3 isolated from diseased rainbow trout.</title>
        <authorList>
            <person name="Oh W.T."/>
            <person name="Park S.C."/>
        </authorList>
    </citation>
    <scope>NUCLEOTIDE SEQUENCE [LARGE SCALE GENOMIC DNA]</scope>
    <source>
        <strain evidence="6 7">SNU WT3</strain>
    </source>
</reference>
<dbReference type="SUPFAM" id="SSF51126">
    <property type="entry name" value="Pectin lyase-like"/>
    <property type="match status" value="1"/>
</dbReference>
<keyword evidence="3" id="KW-0732">Signal</keyword>
<evidence type="ECO:0000256" key="1">
    <source>
        <dbReference type="ARBA" id="ARBA00004613"/>
    </source>
</evidence>
<dbReference type="GO" id="GO:0005576">
    <property type="term" value="C:extracellular region"/>
    <property type="evidence" value="ECO:0007669"/>
    <property type="project" value="UniProtKB-SubCell"/>
</dbReference>
<dbReference type="OrthoDB" id="218680at2"/>
<dbReference type="InterPro" id="IPR041286">
    <property type="entry name" value="MBG_2"/>
</dbReference>